<evidence type="ECO:0000313" key="1">
    <source>
        <dbReference type="EMBL" id="KAH7834132.1"/>
    </source>
</evidence>
<sequence length="302" mass="34137">MGYRIASFSFLFYVLLVSQCCTHSNGSRKIKEMYDLLQHTALDENNGIHAKHAHDDRLQMIHDHAHDHHPSSQMDPSLNIFFRTNDLKVGKSIPIYFSANSTSTSPHFLPKEESDSIPFSLSQLQNLLDFFSFPKHSPQAKAMEYTLSQCELQPLKGETKFCSTSLESMLDLTRGIFGSDSQFKVLNTKHLSRHTVALQNYTLLEKPTDILTPKIVACHSMPYPYAVFYCHVKDGDHKVFEVLLGGDDGERVEALGVCHVDTSQWDPNHVAFRVLKTRPGRSAVCHFFPADNLIWVASPSIV</sequence>
<gene>
    <name evidence="1" type="ORF">Vadar_012989</name>
</gene>
<protein>
    <submittedName>
        <fullName evidence="1">Uncharacterized protein</fullName>
    </submittedName>
</protein>
<evidence type="ECO:0000313" key="2">
    <source>
        <dbReference type="Proteomes" id="UP000828048"/>
    </source>
</evidence>
<comment type="caution">
    <text evidence="1">The sequence shown here is derived from an EMBL/GenBank/DDBJ whole genome shotgun (WGS) entry which is preliminary data.</text>
</comment>
<dbReference type="EMBL" id="CM037152">
    <property type="protein sequence ID" value="KAH7834132.1"/>
    <property type="molecule type" value="Genomic_DNA"/>
</dbReference>
<keyword evidence="2" id="KW-1185">Reference proteome</keyword>
<accession>A0ACB7X066</accession>
<organism evidence="1 2">
    <name type="scientific">Vaccinium darrowii</name>
    <dbReference type="NCBI Taxonomy" id="229202"/>
    <lineage>
        <taxon>Eukaryota</taxon>
        <taxon>Viridiplantae</taxon>
        <taxon>Streptophyta</taxon>
        <taxon>Embryophyta</taxon>
        <taxon>Tracheophyta</taxon>
        <taxon>Spermatophyta</taxon>
        <taxon>Magnoliopsida</taxon>
        <taxon>eudicotyledons</taxon>
        <taxon>Gunneridae</taxon>
        <taxon>Pentapetalae</taxon>
        <taxon>asterids</taxon>
        <taxon>Ericales</taxon>
        <taxon>Ericaceae</taxon>
        <taxon>Vaccinioideae</taxon>
        <taxon>Vaccinieae</taxon>
        <taxon>Vaccinium</taxon>
    </lineage>
</organism>
<dbReference type="Proteomes" id="UP000828048">
    <property type="component" value="Chromosome 2"/>
</dbReference>
<reference evidence="1 2" key="1">
    <citation type="journal article" date="2021" name="Hortic Res">
        <title>High-quality reference genome and annotation aids understanding of berry development for evergreen blueberry (Vaccinium darrowii).</title>
        <authorList>
            <person name="Yu J."/>
            <person name="Hulse-Kemp A.M."/>
            <person name="Babiker E."/>
            <person name="Staton M."/>
        </authorList>
    </citation>
    <scope>NUCLEOTIDE SEQUENCE [LARGE SCALE GENOMIC DNA]</scope>
    <source>
        <strain evidence="2">cv. NJ 8807/NJ 8810</strain>
        <tissue evidence="1">Young leaf</tissue>
    </source>
</reference>
<proteinExistence type="predicted"/>
<name>A0ACB7X066_9ERIC</name>